<dbReference type="Proteomes" id="UP000193925">
    <property type="component" value="Chromosome AFERRI"/>
</dbReference>
<accession>A0A060UQS8</accession>
<evidence type="ECO:0000256" key="1">
    <source>
        <dbReference type="SAM" id="MobiDB-lite"/>
    </source>
</evidence>
<feature type="compositionally biased region" description="Basic and acidic residues" evidence="1">
    <location>
        <begin position="377"/>
        <end position="390"/>
    </location>
</feature>
<keyword evidence="4" id="KW-1185">Reference proteome</keyword>
<evidence type="ECO:0000313" key="3">
    <source>
        <dbReference type="EMBL" id="SMH64665.1"/>
    </source>
</evidence>
<dbReference type="EMBL" id="LT841305">
    <property type="protein sequence ID" value="SMH64665.1"/>
    <property type="molecule type" value="Genomic_DNA"/>
</dbReference>
<dbReference type="EMBL" id="CCCS020000035">
    <property type="protein sequence ID" value="CDQ10636.1"/>
    <property type="molecule type" value="Genomic_DNA"/>
</dbReference>
<feature type="region of interest" description="Disordered" evidence="1">
    <location>
        <begin position="377"/>
        <end position="407"/>
    </location>
</feature>
<dbReference type="RefSeq" id="WP_035193191.1">
    <property type="nucleotide sequence ID" value="NZ_CCCS020000035.1"/>
</dbReference>
<protein>
    <recommendedName>
        <fullName evidence="5">CRISPR-associated protein</fullName>
    </recommendedName>
</protein>
<evidence type="ECO:0000313" key="4">
    <source>
        <dbReference type="Proteomes" id="UP000193925"/>
    </source>
</evidence>
<evidence type="ECO:0000313" key="2">
    <source>
        <dbReference type="EMBL" id="CDQ10636.1"/>
    </source>
</evidence>
<dbReference type="AlphaFoldDB" id="A0A060UQS8"/>
<organism evidence="2">
    <name type="scientific">Acidithiobacillus ferrivorans</name>
    <dbReference type="NCBI Taxonomy" id="160808"/>
    <lineage>
        <taxon>Bacteria</taxon>
        <taxon>Pseudomonadati</taxon>
        <taxon>Pseudomonadota</taxon>
        <taxon>Acidithiobacillia</taxon>
        <taxon>Acidithiobacillales</taxon>
        <taxon>Acidithiobacillaceae</taxon>
        <taxon>Acidithiobacillus</taxon>
    </lineage>
</organism>
<reference evidence="2" key="2">
    <citation type="submission" date="2014-07" db="EMBL/GenBank/DDBJ databases">
        <title>Initial genome analysis of the psychrotolerant acidophile Acidithiobacillus ferrivorans CF27: insights into iron and sulfur oxidation pathways and into biofilm formation.</title>
        <authorList>
            <person name="Talla E."/>
            <person name="Hedrich S."/>
            <person name="Mangenot S."/>
            <person name="Ji B."/>
            <person name="Johnson D.B."/>
            <person name="Barbe V."/>
            <person name="Bonnefoy V."/>
        </authorList>
    </citation>
    <scope>NUCLEOTIDE SEQUENCE [LARGE SCALE GENOMIC DNA]</scope>
    <source>
        <strain evidence="2">CF27</strain>
    </source>
</reference>
<reference evidence="2" key="1">
    <citation type="submission" date="2014-03" db="EMBL/GenBank/DDBJ databases">
        <authorList>
            <person name="Genoscope - CEA"/>
        </authorList>
    </citation>
    <scope>NUCLEOTIDE SEQUENCE [LARGE SCALE GENOMIC DNA]</scope>
    <source>
        <strain evidence="2">CF27</strain>
    </source>
</reference>
<proteinExistence type="predicted"/>
<feature type="compositionally biased region" description="Acidic residues" evidence="1">
    <location>
        <begin position="213"/>
        <end position="226"/>
    </location>
</feature>
<feature type="region of interest" description="Disordered" evidence="1">
    <location>
        <begin position="213"/>
        <end position="232"/>
    </location>
</feature>
<sequence>MKTMTVIFDGSITAPMGYASSKSSKTDREKNTKYQALPTMAGQFIIPGEQLAGALRRAGMDDIREAFLEDPLTSVLSFYQARVGGVAGFGKNYKAGEMSALRRANPLVSLWGKSGVRGHLGLGHAVGPVTETVTVLQGKDGPYKRTISNADRVQGFRSDDLSRDPEMEVPMDFWRQREVLKVAGKSPDTAKQVATYAEKADFFGFPLPVDGDATPEVESGEAEEGATESGKLTNIQNGYGGFEYLPNSTQFAHRFSVTGTEMEMLMLMASFRGFASKPRLGGHWRHNLGWVDMQYTVYLREEDLRLAPREVGTLTINSHLDDLNTPALETSGMVSEWMDAYLSLRQQGFPGMDINAGVEDEYAVIQANLKKIASDVRKETEKNKGKKAAEKGSVQQDNGRAEVDHVA</sequence>
<gene>
    <name evidence="3" type="ORF">AFERRI_10699</name>
    <name evidence="2" type="ORF">AFERRI_400417</name>
</gene>
<name>A0A060UQS8_9PROT</name>
<evidence type="ECO:0008006" key="5">
    <source>
        <dbReference type="Google" id="ProtNLM"/>
    </source>
</evidence>
<reference evidence="3 4" key="3">
    <citation type="submission" date="2017-03" db="EMBL/GenBank/DDBJ databases">
        <authorList>
            <person name="Regsiter A."/>
            <person name="William W."/>
        </authorList>
    </citation>
    <scope>NUCLEOTIDE SEQUENCE [LARGE SCALE GENOMIC DNA]</scope>
    <source>
        <strain evidence="3">PRJEB5721</strain>
    </source>
</reference>